<feature type="transmembrane region" description="Helical" evidence="7">
    <location>
        <begin position="32"/>
        <end position="58"/>
    </location>
</feature>
<dbReference type="CDD" id="cd06261">
    <property type="entry name" value="TM_PBP2"/>
    <property type="match status" value="1"/>
</dbReference>
<keyword evidence="4 7" id="KW-0812">Transmembrane</keyword>
<dbReference type="InterPro" id="IPR035906">
    <property type="entry name" value="MetI-like_sf"/>
</dbReference>
<evidence type="ECO:0000259" key="8">
    <source>
        <dbReference type="PROSITE" id="PS50928"/>
    </source>
</evidence>
<proteinExistence type="inferred from homology"/>
<sequence length="325" mass="36329">MAELTKTKSGAPKLLKPKRSSFSSRLKRHRSLIPFVIPAVVFALIFSYLPMAGVVIAFKDDPNFGRYPVFEALNRSEWTLENFRILFSDPEILRYVRNTLIISVMKIVLLFPLPVILAVMVSEIRNKHFSKLVQGLVFLPHFLSWVVIVGIFNNIFGLYGPVNNLAAALGGEPIYYMGEPGWFRWLVVILSGWKEIGYSSIVYIAAITAIDPALYEAAKMDGATKMQQIWHITIPAIMPTIMVMLIIRIGYLMEAGFEQVYAMLNSLTRETGEIIGTYVYRLGLGSGSRDYGLSTAVGLVNGVISLVLIISANRISKKRMGTGIW</sequence>
<comment type="similarity">
    <text evidence="7">Belongs to the binding-protein-dependent transport system permease family.</text>
</comment>
<reference evidence="9" key="2">
    <citation type="journal article" date="2021" name="PeerJ">
        <title>Extensive microbial diversity within the chicken gut microbiome revealed by metagenomics and culture.</title>
        <authorList>
            <person name="Gilroy R."/>
            <person name="Ravi A."/>
            <person name="Getino M."/>
            <person name="Pursley I."/>
            <person name="Horton D.L."/>
            <person name="Alikhan N.F."/>
            <person name="Baker D."/>
            <person name="Gharbi K."/>
            <person name="Hall N."/>
            <person name="Watson M."/>
            <person name="Adriaenssens E.M."/>
            <person name="Foster-Nyarko E."/>
            <person name="Jarju S."/>
            <person name="Secka A."/>
            <person name="Antonio M."/>
            <person name="Oren A."/>
            <person name="Chaudhuri R.R."/>
            <person name="La Ragione R."/>
            <person name="Hildebrand F."/>
            <person name="Pallen M.J."/>
        </authorList>
    </citation>
    <scope>NUCLEOTIDE SEQUENCE</scope>
    <source>
        <strain evidence="9">ChiHjej12B11-7776</strain>
    </source>
</reference>
<reference evidence="9" key="1">
    <citation type="submission" date="2020-10" db="EMBL/GenBank/DDBJ databases">
        <authorList>
            <person name="Gilroy R."/>
        </authorList>
    </citation>
    <scope>NUCLEOTIDE SEQUENCE</scope>
    <source>
        <strain evidence="9">ChiHjej12B11-7776</strain>
    </source>
</reference>
<dbReference type="PANTHER" id="PTHR43227">
    <property type="entry name" value="BLL4140 PROTEIN"/>
    <property type="match status" value="1"/>
</dbReference>
<dbReference type="PROSITE" id="PS50928">
    <property type="entry name" value="ABC_TM1"/>
    <property type="match status" value="1"/>
</dbReference>
<dbReference type="PANTHER" id="PTHR43227:SF11">
    <property type="entry name" value="BLL4140 PROTEIN"/>
    <property type="match status" value="1"/>
</dbReference>
<dbReference type="GO" id="GO:0005886">
    <property type="term" value="C:plasma membrane"/>
    <property type="evidence" value="ECO:0007669"/>
    <property type="project" value="UniProtKB-SubCell"/>
</dbReference>
<dbReference type="GO" id="GO:0055085">
    <property type="term" value="P:transmembrane transport"/>
    <property type="evidence" value="ECO:0007669"/>
    <property type="project" value="InterPro"/>
</dbReference>
<evidence type="ECO:0000256" key="4">
    <source>
        <dbReference type="ARBA" id="ARBA00022692"/>
    </source>
</evidence>
<feature type="transmembrane region" description="Helical" evidence="7">
    <location>
        <begin position="142"/>
        <end position="162"/>
    </location>
</feature>
<feature type="transmembrane region" description="Helical" evidence="7">
    <location>
        <begin position="291"/>
        <end position="310"/>
    </location>
</feature>
<evidence type="ECO:0000256" key="1">
    <source>
        <dbReference type="ARBA" id="ARBA00004651"/>
    </source>
</evidence>
<evidence type="ECO:0000313" key="10">
    <source>
        <dbReference type="Proteomes" id="UP000886852"/>
    </source>
</evidence>
<feature type="transmembrane region" description="Helical" evidence="7">
    <location>
        <begin position="182"/>
        <end position="208"/>
    </location>
</feature>
<dbReference type="SUPFAM" id="SSF161098">
    <property type="entry name" value="MetI-like"/>
    <property type="match status" value="1"/>
</dbReference>
<dbReference type="InterPro" id="IPR050809">
    <property type="entry name" value="UgpAE/MalFG_permease"/>
</dbReference>
<dbReference type="EMBL" id="DVOC01000038">
    <property type="protein sequence ID" value="HIU90800.1"/>
    <property type="molecule type" value="Genomic_DNA"/>
</dbReference>
<keyword evidence="6 7" id="KW-0472">Membrane</keyword>
<evidence type="ECO:0000256" key="3">
    <source>
        <dbReference type="ARBA" id="ARBA00022475"/>
    </source>
</evidence>
<evidence type="ECO:0000256" key="2">
    <source>
        <dbReference type="ARBA" id="ARBA00022448"/>
    </source>
</evidence>
<feature type="transmembrane region" description="Helical" evidence="7">
    <location>
        <begin position="229"/>
        <end position="251"/>
    </location>
</feature>
<dbReference type="InterPro" id="IPR000515">
    <property type="entry name" value="MetI-like"/>
</dbReference>
<comment type="caution">
    <text evidence="9">The sequence shown here is derived from an EMBL/GenBank/DDBJ whole genome shotgun (WGS) entry which is preliminary data.</text>
</comment>
<evidence type="ECO:0000256" key="5">
    <source>
        <dbReference type="ARBA" id="ARBA00022989"/>
    </source>
</evidence>
<feature type="domain" description="ABC transmembrane type-1" evidence="8">
    <location>
        <begin position="96"/>
        <end position="312"/>
    </location>
</feature>
<accession>A0A9D1MX85</accession>
<keyword evidence="5 7" id="KW-1133">Transmembrane helix</keyword>
<evidence type="ECO:0000313" key="9">
    <source>
        <dbReference type="EMBL" id="HIU90800.1"/>
    </source>
</evidence>
<comment type="subcellular location">
    <subcellularLocation>
        <location evidence="1 7">Cell membrane</location>
        <topology evidence="1 7">Multi-pass membrane protein</topology>
    </subcellularLocation>
</comment>
<feature type="transmembrane region" description="Helical" evidence="7">
    <location>
        <begin position="100"/>
        <end position="121"/>
    </location>
</feature>
<name>A0A9D1MX85_9BACT</name>
<protein>
    <submittedName>
        <fullName evidence="9">Sugar ABC transporter permease</fullName>
    </submittedName>
</protein>
<keyword evidence="2 7" id="KW-0813">Transport</keyword>
<gene>
    <name evidence="9" type="ORF">IAC72_02115</name>
</gene>
<evidence type="ECO:0000256" key="7">
    <source>
        <dbReference type="RuleBase" id="RU363032"/>
    </source>
</evidence>
<dbReference type="AlphaFoldDB" id="A0A9D1MX85"/>
<dbReference type="Gene3D" id="1.10.3720.10">
    <property type="entry name" value="MetI-like"/>
    <property type="match status" value="1"/>
</dbReference>
<organism evidence="9 10">
    <name type="scientific">Candidatus Fimimonas merdipullorum</name>
    <dbReference type="NCBI Taxonomy" id="2840822"/>
    <lineage>
        <taxon>Bacteria</taxon>
        <taxon>Pseudomonadati</taxon>
        <taxon>Myxococcota</taxon>
        <taxon>Myxococcia</taxon>
        <taxon>Myxococcales</taxon>
        <taxon>Cystobacterineae</taxon>
        <taxon>Myxococcaceae</taxon>
        <taxon>Myxococcaceae incertae sedis</taxon>
        <taxon>Candidatus Fimimonas</taxon>
    </lineage>
</organism>
<dbReference type="Pfam" id="PF00528">
    <property type="entry name" value="BPD_transp_1"/>
    <property type="match status" value="1"/>
</dbReference>
<dbReference type="Proteomes" id="UP000886852">
    <property type="component" value="Unassembled WGS sequence"/>
</dbReference>
<keyword evidence="3" id="KW-1003">Cell membrane</keyword>
<evidence type="ECO:0000256" key="6">
    <source>
        <dbReference type="ARBA" id="ARBA00023136"/>
    </source>
</evidence>